<sequence length="660" mass="75208">MTSIPAPISSSPVVQALSFIAPLPPGVPRGSFGPDLGAPASRRPYDQPSTEPPFVVERKFPQWTHGGEPRGVGTKKSQAVVIKPAQSNDGEMETMRNISSQRKLVPLGIRLRQKHLLTLADKARTLVKENEQLENRPAALTWNVGTSSFLKKMKGSLHWRNKGQTLETLTSTCAAYEEKLKSQIEQIVRLKKEREESQARAERAEDELRETRKGSERESRGRDKWEQHRRDYQRTAAVFCVTLEETGAMGFDGRGPVEEGAWRLREEKERLTTQVSNLTVRVRTLESERMEQIERAGTEYERREGEVTVLRKEVDNLRTEVSSLRAARDTATAESRRIARELGEAQEQAKKEARRREEEIAEEKERSAQHLARIKESHEADRERWQLQIDESARVRLELQREIGEVLRDKRCVEMELQNAARPTLEMSRTDIEHYNSEIIDIGAEDLTIKIGDSKPGAEFTARDERPKPEGSRGSNKKFPPVLVSVHAGVGVVRLPRISCIRKKSSKRQEGRTAGKTLTARSPLIAATRTNKWRVSAMANAVYRHKNVEFFQLVELVQNVSMFEHLVWALVEPYHHADNPKWCGSIIVHLAARVRNLQALKFILSTANIPKDILITMLTARDTRFGKTPLEMAREFNRSRWPPDMGVPTYLEQRIIELCA</sequence>
<feature type="region of interest" description="Disordered" evidence="1">
    <location>
        <begin position="454"/>
        <end position="478"/>
    </location>
</feature>
<evidence type="ECO:0000313" key="2">
    <source>
        <dbReference type="EMBL" id="KXS19281.1"/>
    </source>
</evidence>
<proteinExistence type="predicted"/>
<dbReference type="OrthoDB" id="2118598at2759"/>
<feature type="compositionally biased region" description="Basic and acidic residues" evidence="1">
    <location>
        <begin position="209"/>
        <end position="227"/>
    </location>
</feature>
<feature type="compositionally biased region" description="Basic and acidic residues" evidence="1">
    <location>
        <begin position="191"/>
        <end position="203"/>
    </location>
</feature>
<name>A0A139AR99_GONPJ</name>
<protein>
    <submittedName>
        <fullName evidence="2">Uncharacterized protein</fullName>
    </submittedName>
</protein>
<gene>
    <name evidence="2" type="ORF">M427DRAFT_143472</name>
</gene>
<feature type="compositionally biased region" description="Basic and acidic residues" evidence="1">
    <location>
        <begin position="461"/>
        <end position="471"/>
    </location>
</feature>
<reference evidence="2 3" key="1">
    <citation type="journal article" date="2015" name="Genome Biol. Evol.">
        <title>Phylogenomic analyses indicate that early fungi evolved digesting cell walls of algal ancestors of land plants.</title>
        <authorList>
            <person name="Chang Y."/>
            <person name="Wang S."/>
            <person name="Sekimoto S."/>
            <person name="Aerts A.L."/>
            <person name="Choi C."/>
            <person name="Clum A."/>
            <person name="LaButti K.M."/>
            <person name="Lindquist E.A."/>
            <person name="Yee Ngan C."/>
            <person name="Ohm R.A."/>
            <person name="Salamov A.A."/>
            <person name="Grigoriev I.V."/>
            <person name="Spatafora J.W."/>
            <person name="Berbee M.L."/>
        </authorList>
    </citation>
    <scope>NUCLEOTIDE SEQUENCE [LARGE SCALE GENOMIC DNA]</scope>
    <source>
        <strain evidence="2 3">JEL478</strain>
    </source>
</reference>
<dbReference type="EMBL" id="KQ965739">
    <property type="protein sequence ID" value="KXS19281.1"/>
    <property type="molecule type" value="Genomic_DNA"/>
</dbReference>
<dbReference type="Proteomes" id="UP000070544">
    <property type="component" value="Unassembled WGS sequence"/>
</dbReference>
<dbReference type="AlphaFoldDB" id="A0A139AR99"/>
<evidence type="ECO:0000256" key="1">
    <source>
        <dbReference type="SAM" id="MobiDB-lite"/>
    </source>
</evidence>
<feature type="region of interest" description="Disordered" evidence="1">
    <location>
        <begin position="342"/>
        <end position="383"/>
    </location>
</feature>
<keyword evidence="3" id="KW-1185">Reference proteome</keyword>
<accession>A0A139AR99</accession>
<evidence type="ECO:0000313" key="3">
    <source>
        <dbReference type="Proteomes" id="UP000070544"/>
    </source>
</evidence>
<organism evidence="2 3">
    <name type="scientific">Gonapodya prolifera (strain JEL478)</name>
    <name type="common">Monoblepharis prolifera</name>
    <dbReference type="NCBI Taxonomy" id="1344416"/>
    <lineage>
        <taxon>Eukaryota</taxon>
        <taxon>Fungi</taxon>
        <taxon>Fungi incertae sedis</taxon>
        <taxon>Chytridiomycota</taxon>
        <taxon>Chytridiomycota incertae sedis</taxon>
        <taxon>Monoblepharidomycetes</taxon>
        <taxon>Monoblepharidales</taxon>
        <taxon>Gonapodyaceae</taxon>
        <taxon>Gonapodya</taxon>
    </lineage>
</organism>
<feature type="region of interest" description="Disordered" evidence="1">
    <location>
        <begin position="25"/>
        <end position="55"/>
    </location>
</feature>
<feature type="region of interest" description="Disordered" evidence="1">
    <location>
        <begin position="191"/>
        <end position="227"/>
    </location>
</feature>